<dbReference type="PANTHER" id="PTHR38011:SF11">
    <property type="entry name" value="2,5-DIAMINO-6-RIBOSYLAMINO-4(3H)-PYRIMIDINONE 5'-PHOSPHATE REDUCTASE"/>
    <property type="match status" value="1"/>
</dbReference>
<keyword evidence="3" id="KW-1185">Reference proteome</keyword>
<comment type="caution">
    <text evidence="2">The sequence shown here is derived from an EMBL/GenBank/DDBJ whole genome shotgun (WGS) entry which is preliminary data.</text>
</comment>
<organism evidence="2 3">
    <name type="scientific">Rhodococcus navarretei</name>
    <dbReference type="NCBI Taxonomy" id="3128981"/>
    <lineage>
        <taxon>Bacteria</taxon>
        <taxon>Bacillati</taxon>
        <taxon>Actinomycetota</taxon>
        <taxon>Actinomycetes</taxon>
        <taxon>Mycobacteriales</taxon>
        <taxon>Nocardiaceae</taxon>
        <taxon>Rhodococcus</taxon>
    </lineage>
</organism>
<proteinExistence type="predicted"/>
<evidence type="ECO:0000313" key="2">
    <source>
        <dbReference type="EMBL" id="MEK8070590.1"/>
    </source>
</evidence>
<dbReference type="Pfam" id="PF01872">
    <property type="entry name" value="RibD_C"/>
    <property type="match status" value="1"/>
</dbReference>
<dbReference type="InterPro" id="IPR024072">
    <property type="entry name" value="DHFR-like_dom_sf"/>
</dbReference>
<dbReference type="SUPFAM" id="SSF53597">
    <property type="entry name" value="Dihydrofolate reductase-like"/>
    <property type="match status" value="1"/>
</dbReference>
<dbReference type="RefSeq" id="WP_335742063.1">
    <property type="nucleotide sequence ID" value="NZ_JBBPCN010000001.1"/>
</dbReference>
<feature type="domain" description="Bacterial bifunctional deaminase-reductase C-terminal" evidence="1">
    <location>
        <begin position="3"/>
        <end position="164"/>
    </location>
</feature>
<dbReference type="Proteomes" id="UP001456513">
    <property type="component" value="Unassembled WGS sequence"/>
</dbReference>
<gene>
    <name evidence="2" type="ORF">AABD04_06970</name>
</gene>
<dbReference type="EMBL" id="JBBPCN010000001">
    <property type="protein sequence ID" value="MEK8070590.1"/>
    <property type="molecule type" value="Genomic_DNA"/>
</dbReference>
<name>A0ABU9CW41_9NOCA</name>
<dbReference type="PANTHER" id="PTHR38011">
    <property type="entry name" value="DIHYDROFOLATE REDUCTASE FAMILY PROTEIN (AFU_ORTHOLOGUE AFUA_8G06820)"/>
    <property type="match status" value="1"/>
</dbReference>
<accession>A0ABU9CW41</accession>
<reference evidence="2 3" key="1">
    <citation type="submission" date="2024-03" db="EMBL/GenBank/DDBJ databases">
        <title>Rhodococcus navarretei sp. nov. and Pseudarthrobacter quantumdoti sp. nov., two new species with the ability to biosynthesize Quantum Dots isolated from soil samples at Union Glacier, Antarctica.</title>
        <authorList>
            <person name="Vargas M."/>
        </authorList>
    </citation>
    <scope>NUCLEOTIDE SEQUENCE [LARGE SCALE GENOMIC DNA]</scope>
    <source>
        <strain evidence="2 3">EXRC-4A-4</strain>
    </source>
</reference>
<evidence type="ECO:0000259" key="1">
    <source>
        <dbReference type="Pfam" id="PF01872"/>
    </source>
</evidence>
<sequence length="200" mass="22005">MRKLVYYIAVTLDGFIAAPDGTYDSFVMEGDHLEAIKTELPETLPVHVRAAFGLDAPPARFDTLVMGRETLQPALDVGIASPYPHLRQYVLSRTLAPSDDPTLTVVNEDPIGLVRSLKAEESELDIWICGGGNLAGQLLPEIDELFLKVNPVVFGRGIGLFSSGIGPDPFPAQLFEHLESRQFDSGVRFTRFIRPEPGRE</sequence>
<dbReference type="InterPro" id="IPR002734">
    <property type="entry name" value="RibDG_C"/>
</dbReference>
<protein>
    <submittedName>
        <fullName evidence="2">Dihydrofolate reductase family protein</fullName>
    </submittedName>
</protein>
<dbReference type="InterPro" id="IPR050765">
    <property type="entry name" value="Riboflavin_Biosynth_HTPR"/>
</dbReference>
<dbReference type="Gene3D" id="3.40.430.10">
    <property type="entry name" value="Dihydrofolate Reductase, subunit A"/>
    <property type="match status" value="1"/>
</dbReference>
<evidence type="ECO:0000313" key="3">
    <source>
        <dbReference type="Proteomes" id="UP001456513"/>
    </source>
</evidence>